<evidence type="ECO:0000256" key="6">
    <source>
        <dbReference type="SAM" id="Phobius"/>
    </source>
</evidence>
<accession>A0A3M0Z3T0</accession>
<keyword evidence="4" id="KW-1015">Disulfide bond</keyword>
<sequence>MSTKEHSDNREFKYEDAKYAEIVEKKNSDYIEFRFDISKNILPISVFSSVLISSIIISIVLGLGLRNIALEISKIQIKGTETQQTVSTDPVSYTLKASVDDDQFLGKADAPVTIIEFLAFDCPFCQRHSQQTLPGLIKNYIDQGKVKYVFRDSPLSGGGSNYQANVANCASSKSSNRNEVYFKFHDLIFSNFEDFRDESKREKVNQKIKELAASLGLDGEKIINCATNSEFKDEILKDQNDLNSLASSVGLGGFGVPTFFIGKTSSDGVVTSEITYNPSNNDIQGQVINGAWPYSRFEQEINKLL</sequence>
<dbReference type="EMBL" id="RFKV01000016">
    <property type="protein sequence ID" value="RMD77625.1"/>
    <property type="molecule type" value="Genomic_DNA"/>
</dbReference>
<feature type="domain" description="Thioredoxin-like fold" evidence="7">
    <location>
        <begin position="101"/>
        <end position="271"/>
    </location>
</feature>
<evidence type="ECO:0000313" key="8">
    <source>
        <dbReference type="EMBL" id="RMD77625.1"/>
    </source>
</evidence>
<organism evidence="8 9">
    <name type="scientific">Candidatus Dojkabacteria bacterium</name>
    <dbReference type="NCBI Taxonomy" id="2099670"/>
    <lineage>
        <taxon>Bacteria</taxon>
        <taxon>Candidatus Dojkabacteria</taxon>
    </lineage>
</organism>
<evidence type="ECO:0000313" key="9">
    <source>
        <dbReference type="Proteomes" id="UP000269410"/>
    </source>
</evidence>
<dbReference type="InterPro" id="IPR012336">
    <property type="entry name" value="Thioredoxin-like_fold"/>
</dbReference>
<evidence type="ECO:0000256" key="1">
    <source>
        <dbReference type="ARBA" id="ARBA00005791"/>
    </source>
</evidence>
<comment type="similarity">
    <text evidence="1">Belongs to the thioredoxin family. DsbA subfamily.</text>
</comment>
<dbReference type="InterPro" id="IPR036249">
    <property type="entry name" value="Thioredoxin-like_sf"/>
</dbReference>
<proteinExistence type="inferred from homology"/>
<dbReference type="PANTHER" id="PTHR13887:SF14">
    <property type="entry name" value="DISULFIDE BOND FORMATION PROTEIN D"/>
    <property type="match status" value="1"/>
</dbReference>
<keyword evidence="5" id="KW-0676">Redox-active center</keyword>
<dbReference type="Gene3D" id="3.40.30.10">
    <property type="entry name" value="Glutaredoxin"/>
    <property type="match status" value="1"/>
</dbReference>
<dbReference type="AlphaFoldDB" id="A0A3M0Z3T0"/>
<keyword evidence="6" id="KW-0472">Membrane</keyword>
<evidence type="ECO:0000256" key="3">
    <source>
        <dbReference type="ARBA" id="ARBA00023002"/>
    </source>
</evidence>
<dbReference type="SUPFAM" id="SSF52833">
    <property type="entry name" value="Thioredoxin-like"/>
    <property type="match status" value="1"/>
</dbReference>
<keyword evidence="6" id="KW-1133">Transmembrane helix</keyword>
<reference evidence="8 9" key="1">
    <citation type="submission" date="2018-10" db="EMBL/GenBank/DDBJ databases">
        <title>Thermophilic Lithotrophy and Phototrophy in an Intertidal, Iron-rich, Geothermal Spring.</title>
        <authorList>
            <person name="Ward L.M."/>
            <person name="Idei A."/>
            <person name="Nakagawa M."/>
            <person name="Ueno Y."/>
            <person name="Fischer W."/>
            <person name="Mcglynn S.E."/>
        </authorList>
    </citation>
    <scope>NUCLEOTIDE SEQUENCE [LARGE SCALE GENOMIC DNA]</scope>
    <source>
        <strain evidence="8">J137</strain>
    </source>
</reference>
<evidence type="ECO:0000256" key="2">
    <source>
        <dbReference type="ARBA" id="ARBA00022729"/>
    </source>
</evidence>
<feature type="transmembrane region" description="Helical" evidence="6">
    <location>
        <begin position="41"/>
        <end position="65"/>
    </location>
</feature>
<gene>
    <name evidence="8" type="ORF">D6810_00485</name>
</gene>
<dbReference type="GO" id="GO:0016491">
    <property type="term" value="F:oxidoreductase activity"/>
    <property type="evidence" value="ECO:0007669"/>
    <property type="project" value="UniProtKB-KW"/>
</dbReference>
<dbReference type="Pfam" id="PF13462">
    <property type="entry name" value="Thioredoxin_4"/>
    <property type="match status" value="1"/>
</dbReference>
<evidence type="ECO:0000259" key="7">
    <source>
        <dbReference type="Pfam" id="PF13462"/>
    </source>
</evidence>
<evidence type="ECO:0000256" key="4">
    <source>
        <dbReference type="ARBA" id="ARBA00023157"/>
    </source>
</evidence>
<protein>
    <recommendedName>
        <fullName evidence="7">Thioredoxin-like fold domain-containing protein</fullName>
    </recommendedName>
</protein>
<name>A0A3M0Z3T0_9BACT</name>
<keyword evidence="2" id="KW-0732">Signal</keyword>
<dbReference type="Proteomes" id="UP000269410">
    <property type="component" value="Unassembled WGS sequence"/>
</dbReference>
<keyword evidence="3" id="KW-0560">Oxidoreductase</keyword>
<keyword evidence="6" id="KW-0812">Transmembrane</keyword>
<evidence type="ECO:0000256" key="5">
    <source>
        <dbReference type="ARBA" id="ARBA00023284"/>
    </source>
</evidence>
<comment type="caution">
    <text evidence="8">The sequence shown here is derived from an EMBL/GenBank/DDBJ whole genome shotgun (WGS) entry which is preliminary data.</text>
</comment>
<dbReference type="PANTHER" id="PTHR13887">
    <property type="entry name" value="GLUTATHIONE S-TRANSFERASE KAPPA"/>
    <property type="match status" value="1"/>
</dbReference>